<keyword evidence="1" id="KW-1133">Transmembrane helix</keyword>
<proteinExistence type="predicted"/>
<feature type="transmembrane region" description="Helical" evidence="1">
    <location>
        <begin position="77"/>
        <end position="97"/>
    </location>
</feature>
<sequence>MSASGREPHAATNLVWAPDDVRVGIEQQVQPQQSLPGRAGRAATTAFIFVALPAFVVFTATTLVAPSVTDDAGVGRVALWAGQVAVLLATGAAVGALRTRADRPEPPTTWSIVRRLGWHLLSTGACTALVLALHGLAVGQILTLALLLGGVLHLVPLVVARLLTRAAGRGRAV</sequence>
<comment type="caution">
    <text evidence="2">The sequence shown here is derived from an EMBL/GenBank/DDBJ whole genome shotgun (WGS) entry which is preliminary data.</text>
</comment>
<organism evidence="2 3">
    <name type="scientific">Micromonospora gifhornensis</name>
    <dbReference type="NCBI Taxonomy" id="84594"/>
    <lineage>
        <taxon>Bacteria</taxon>
        <taxon>Bacillati</taxon>
        <taxon>Actinomycetota</taxon>
        <taxon>Actinomycetes</taxon>
        <taxon>Micromonosporales</taxon>
        <taxon>Micromonosporaceae</taxon>
        <taxon>Micromonospora</taxon>
    </lineage>
</organism>
<reference evidence="2 3" key="1">
    <citation type="submission" date="2021-01" db="EMBL/GenBank/DDBJ databases">
        <title>Whole genome shotgun sequence of Verrucosispora gifhornensis NBRC 16317.</title>
        <authorList>
            <person name="Komaki H."/>
            <person name="Tamura T."/>
        </authorList>
    </citation>
    <scope>NUCLEOTIDE SEQUENCE [LARGE SCALE GENOMIC DNA]</scope>
    <source>
        <strain evidence="2 3">NBRC 16317</strain>
    </source>
</reference>
<keyword evidence="1" id="KW-0472">Membrane</keyword>
<gene>
    <name evidence="2" type="ORF">Vgi01_31890</name>
</gene>
<accession>A0ABQ4IFA6</accession>
<feature type="transmembrane region" description="Helical" evidence="1">
    <location>
        <begin position="144"/>
        <end position="163"/>
    </location>
</feature>
<feature type="transmembrane region" description="Helical" evidence="1">
    <location>
        <begin position="118"/>
        <end position="138"/>
    </location>
</feature>
<dbReference type="EMBL" id="BOPA01000021">
    <property type="protein sequence ID" value="GIJ16505.1"/>
    <property type="molecule type" value="Genomic_DNA"/>
</dbReference>
<dbReference type="Proteomes" id="UP000647860">
    <property type="component" value="Unassembled WGS sequence"/>
</dbReference>
<protein>
    <submittedName>
        <fullName evidence="2">Uncharacterized protein</fullName>
    </submittedName>
</protein>
<evidence type="ECO:0000256" key="1">
    <source>
        <dbReference type="SAM" id="Phobius"/>
    </source>
</evidence>
<feature type="transmembrane region" description="Helical" evidence="1">
    <location>
        <begin position="42"/>
        <end position="65"/>
    </location>
</feature>
<keyword evidence="3" id="KW-1185">Reference proteome</keyword>
<dbReference type="RefSeq" id="WP_204291530.1">
    <property type="nucleotide sequence ID" value="NZ_BAAAGZ010000012.1"/>
</dbReference>
<evidence type="ECO:0000313" key="3">
    <source>
        <dbReference type="Proteomes" id="UP000647860"/>
    </source>
</evidence>
<keyword evidence="1" id="KW-0812">Transmembrane</keyword>
<evidence type="ECO:0000313" key="2">
    <source>
        <dbReference type="EMBL" id="GIJ16505.1"/>
    </source>
</evidence>
<name>A0ABQ4IFA6_9ACTN</name>